<reference evidence="9 10" key="1">
    <citation type="journal article" date="2022" name="Nat. Ecol. Evol.">
        <title>A masculinizing supergene underlies an exaggerated male reproductive morph in a spider.</title>
        <authorList>
            <person name="Hendrickx F."/>
            <person name="De Corte Z."/>
            <person name="Sonet G."/>
            <person name="Van Belleghem S.M."/>
            <person name="Kostlbacher S."/>
            <person name="Vangestel C."/>
        </authorList>
    </citation>
    <scope>NUCLEOTIDE SEQUENCE [LARGE SCALE GENOMIC DNA]</scope>
    <source>
        <strain evidence="9">W744_W776</strain>
    </source>
</reference>
<keyword evidence="7" id="KW-0539">Nucleus</keyword>
<evidence type="ECO:0000256" key="7">
    <source>
        <dbReference type="ARBA" id="ARBA00023242"/>
    </source>
</evidence>
<protein>
    <recommendedName>
        <fullName evidence="8">DDE Tnp4 domain-containing protein</fullName>
    </recommendedName>
</protein>
<dbReference type="EMBL" id="JAFNEN010000041">
    <property type="protein sequence ID" value="KAG8198268.1"/>
    <property type="molecule type" value="Genomic_DNA"/>
</dbReference>
<dbReference type="GO" id="GO:0004518">
    <property type="term" value="F:nuclease activity"/>
    <property type="evidence" value="ECO:0007669"/>
    <property type="project" value="UniProtKB-KW"/>
</dbReference>
<proteinExistence type="inferred from homology"/>
<evidence type="ECO:0000256" key="3">
    <source>
        <dbReference type="ARBA" id="ARBA00006958"/>
    </source>
</evidence>
<evidence type="ECO:0000256" key="6">
    <source>
        <dbReference type="ARBA" id="ARBA00022801"/>
    </source>
</evidence>
<comment type="caution">
    <text evidence="9">The sequence shown here is derived from an EMBL/GenBank/DDBJ whole genome shotgun (WGS) entry which is preliminary data.</text>
</comment>
<dbReference type="InterPro" id="IPR027806">
    <property type="entry name" value="HARBI1_dom"/>
</dbReference>
<dbReference type="AlphaFoldDB" id="A0AAV6VPY4"/>
<comment type="cofactor">
    <cofactor evidence="1">
        <name>a divalent metal cation</name>
        <dbReference type="ChEBI" id="CHEBI:60240"/>
    </cofactor>
</comment>
<dbReference type="PANTHER" id="PTHR22930">
    <property type="match status" value="1"/>
</dbReference>
<dbReference type="Proteomes" id="UP000827092">
    <property type="component" value="Unassembled WGS sequence"/>
</dbReference>
<dbReference type="Pfam" id="PF13359">
    <property type="entry name" value="DDE_Tnp_4"/>
    <property type="match status" value="1"/>
</dbReference>
<name>A0AAV6VPY4_9ARAC</name>
<keyword evidence="6" id="KW-0378">Hydrolase</keyword>
<dbReference type="GO" id="GO:0046872">
    <property type="term" value="F:metal ion binding"/>
    <property type="evidence" value="ECO:0007669"/>
    <property type="project" value="UniProtKB-KW"/>
</dbReference>
<organism evidence="9 10">
    <name type="scientific">Oedothorax gibbosus</name>
    <dbReference type="NCBI Taxonomy" id="931172"/>
    <lineage>
        <taxon>Eukaryota</taxon>
        <taxon>Metazoa</taxon>
        <taxon>Ecdysozoa</taxon>
        <taxon>Arthropoda</taxon>
        <taxon>Chelicerata</taxon>
        <taxon>Arachnida</taxon>
        <taxon>Araneae</taxon>
        <taxon>Araneomorphae</taxon>
        <taxon>Entelegynae</taxon>
        <taxon>Araneoidea</taxon>
        <taxon>Linyphiidae</taxon>
        <taxon>Erigoninae</taxon>
        <taxon>Oedothorax</taxon>
    </lineage>
</organism>
<keyword evidence="4" id="KW-0540">Nuclease</keyword>
<evidence type="ECO:0000256" key="1">
    <source>
        <dbReference type="ARBA" id="ARBA00001968"/>
    </source>
</evidence>
<comment type="subcellular location">
    <subcellularLocation>
        <location evidence="2">Nucleus</location>
    </subcellularLocation>
</comment>
<evidence type="ECO:0000313" key="9">
    <source>
        <dbReference type="EMBL" id="KAG8198268.1"/>
    </source>
</evidence>
<gene>
    <name evidence="9" type="ORF">JTE90_021524</name>
</gene>
<dbReference type="GO" id="GO:0016787">
    <property type="term" value="F:hydrolase activity"/>
    <property type="evidence" value="ECO:0007669"/>
    <property type="project" value="UniProtKB-KW"/>
</dbReference>
<dbReference type="GO" id="GO:0005634">
    <property type="term" value="C:nucleus"/>
    <property type="evidence" value="ECO:0007669"/>
    <property type="project" value="UniProtKB-SubCell"/>
</dbReference>
<dbReference type="InterPro" id="IPR045249">
    <property type="entry name" value="HARBI1-like"/>
</dbReference>
<evidence type="ECO:0000256" key="5">
    <source>
        <dbReference type="ARBA" id="ARBA00022723"/>
    </source>
</evidence>
<keyword evidence="5" id="KW-0479">Metal-binding</keyword>
<evidence type="ECO:0000313" key="10">
    <source>
        <dbReference type="Proteomes" id="UP000827092"/>
    </source>
</evidence>
<dbReference type="PANTHER" id="PTHR22930:SF85">
    <property type="entry name" value="GH03217P-RELATED"/>
    <property type="match status" value="1"/>
</dbReference>
<sequence>MGIIQNVCEAIKCLMPKYVSTRSTNTLKRIKDFERKWGFPQCAGVLGSIHIPIKISNLFEDATDYINSNGSYSTILQGIVDASYLFWDINVGWPGSVLESRVFTNSQLWLKGQNKNIFPDHNKIMHGVNIPIYVLAGTSYPLSHWVMRPFFNESATNKENVFNDKFIFAYNACEIAFKRLKARWNCLMKGTFNIEVSCSVVSACCILHNICEINKEVVVNDWITKAENQFQQPLPSLCNTIVGPQAENARSAINEYFISLKEHT</sequence>
<evidence type="ECO:0000259" key="8">
    <source>
        <dbReference type="Pfam" id="PF13359"/>
    </source>
</evidence>
<evidence type="ECO:0000256" key="4">
    <source>
        <dbReference type="ARBA" id="ARBA00022722"/>
    </source>
</evidence>
<evidence type="ECO:0000256" key="2">
    <source>
        <dbReference type="ARBA" id="ARBA00004123"/>
    </source>
</evidence>
<accession>A0AAV6VPY4</accession>
<keyword evidence="10" id="KW-1185">Reference proteome</keyword>
<comment type="similarity">
    <text evidence="3">Belongs to the HARBI1 family.</text>
</comment>
<feature type="domain" description="DDE Tnp4" evidence="8">
    <location>
        <begin position="48"/>
        <end position="209"/>
    </location>
</feature>